<keyword evidence="7" id="KW-0378">Hydrolase</keyword>
<feature type="region of interest" description="Disordered" evidence="14">
    <location>
        <begin position="349"/>
        <end position="370"/>
    </location>
</feature>
<dbReference type="GO" id="GO:0016787">
    <property type="term" value="F:hydrolase activity"/>
    <property type="evidence" value="ECO:0007669"/>
    <property type="project" value="UniProtKB-KW"/>
</dbReference>
<dbReference type="PANTHER" id="PTHR45418">
    <property type="entry name" value="CANCER/TESTIS ANTIGEN 55"/>
    <property type="match status" value="1"/>
</dbReference>
<feature type="compositionally biased region" description="Low complexity" evidence="14">
    <location>
        <begin position="349"/>
        <end position="364"/>
    </location>
</feature>
<proteinExistence type="inferred from homology"/>
<dbReference type="OrthoDB" id="6513042at2759"/>
<dbReference type="CDD" id="cd18078">
    <property type="entry name" value="DEXXQc_Mov10L1"/>
    <property type="match status" value="1"/>
</dbReference>
<comment type="similarity">
    <text evidence="2">Belongs to the DNA2/NAM7 helicase family. SDE3 subfamily.</text>
</comment>
<evidence type="ECO:0000256" key="6">
    <source>
        <dbReference type="ARBA" id="ARBA00022741"/>
    </source>
</evidence>
<feature type="compositionally biased region" description="Polar residues" evidence="14">
    <location>
        <begin position="755"/>
        <end position="769"/>
    </location>
</feature>
<dbReference type="Pfam" id="PF21634">
    <property type="entry name" value="MOV-10_beta-barrel"/>
    <property type="match status" value="1"/>
</dbReference>
<dbReference type="Proteomes" id="UP000770717">
    <property type="component" value="Unassembled WGS sequence"/>
</dbReference>
<protein>
    <recommendedName>
        <fullName evidence="13">RNA helicase Mov10l1</fullName>
        <ecNumber evidence="3">3.6.4.13</ecNumber>
    </recommendedName>
</protein>
<evidence type="ECO:0000259" key="15">
    <source>
        <dbReference type="Pfam" id="PF13086"/>
    </source>
</evidence>
<dbReference type="SUPFAM" id="SSF52540">
    <property type="entry name" value="P-loop containing nucleoside triphosphate hydrolases"/>
    <property type="match status" value="1"/>
</dbReference>
<evidence type="ECO:0000256" key="13">
    <source>
        <dbReference type="ARBA" id="ARBA00074621"/>
    </source>
</evidence>
<dbReference type="PANTHER" id="PTHR45418:SF1">
    <property type="entry name" value="CANCER_TESTIS ANTIGEN 55"/>
    <property type="match status" value="1"/>
</dbReference>
<keyword evidence="6" id="KW-0547">Nucleotide-binding</keyword>
<dbReference type="Pfam" id="PF13087">
    <property type="entry name" value="AAA_12"/>
    <property type="match status" value="1"/>
</dbReference>
<dbReference type="EMBL" id="WNTK01000002">
    <property type="protein sequence ID" value="KAG9490103.1"/>
    <property type="molecule type" value="Genomic_DNA"/>
</dbReference>
<dbReference type="InterPro" id="IPR049080">
    <property type="entry name" value="MOV-10-like_beta-barrel"/>
</dbReference>
<feature type="domain" description="DNA2/NAM7 helicase helicase" evidence="15">
    <location>
        <begin position="810"/>
        <end position="902"/>
    </location>
</feature>
<accession>A0A8J6FL48</accession>
<comment type="subcellular location">
    <subcellularLocation>
        <location evidence="1">Cytoplasm</location>
    </subcellularLocation>
</comment>
<keyword evidence="5" id="KW-0963">Cytoplasm</keyword>
<comment type="catalytic activity">
    <reaction evidence="10">
        <text>ATP + H2O = ADP + phosphate + H(+)</text>
        <dbReference type="Rhea" id="RHEA:13065"/>
        <dbReference type="ChEBI" id="CHEBI:15377"/>
        <dbReference type="ChEBI" id="CHEBI:15378"/>
        <dbReference type="ChEBI" id="CHEBI:30616"/>
        <dbReference type="ChEBI" id="CHEBI:43474"/>
        <dbReference type="ChEBI" id="CHEBI:456216"/>
        <dbReference type="EC" id="3.6.4.13"/>
    </reaction>
</comment>
<evidence type="ECO:0000256" key="4">
    <source>
        <dbReference type="ARBA" id="ARBA00022473"/>
    </source>
</evidence>
<sequence>MRRRAVAGSTLKRLVLNGEDRTAQARLKKQAASEFRRNHGDEDASNGADYEAIRRTEGVVTRFCNDYGMINDQIYFTQDAVIGREPLNIGQKVNVSFEEDKISGGWRAIKVQCISGKWENNTPENQNMLDFDIKVLIGTVTFCSKDGGEINQTTYFSMCDVCEGYRPYKGDWVKAEYFINPSTWNSEAISVKPLRCKRVDQVKITAFYELSGVIDGSIFFTVDAIRLPEGYRPHRNDLVNTVVVESNQSCYVWRALCIAPATGNGRASSDDKNSDSRSSAVLMMNKGGLEVSRMTNFGVIKQGQSKSLEISIENKGNDAHSLFACKVAGLDKENKFKFEISAPKSQLSSVSSHSLQSSTSSSSSRNATSCKLNENESSNVVLPLLMNTNCINTRFYRTPYVTSGHLLKSLTASGAPFRASSPNTLNTTNSEALMKPMHGLPVKDSHLTTFIGHSQPVNVTVQNGSSDWDVNRVETCESSNTDSEPLVIHPGEKIFIEVTCEARNPGRCKELVLLCFQEFVIGRYIEATVEGEEESLLLPPKAFSPRDKKICKEPELNTSIPVVLPSRRHLPSFIPMYPIPERLRKCVEENMNVLAMESCLGELLTLSNYQKKMSTLLYLEDIHNEIEMRELSLSGVCLKKRGGYLVLEVPGIVEGRPSLYPGDKVLLKYQSCSTTVVEFAGTVVEIRDEEVALRVNSNLEQTYNYEPMEVEFTVNRVTSRRCQFAVEQAEHLGQAVLFPETVVLQSPQVITTGTNQPDCTVKQQGNQPKSHTREKNAISMSDMVTVATQTNSRGNETPMRKMCQFFNPVLNDHQKLAVTRMLSGDCRPTPYVLFGPPGTGKTVTVIEAILQIYYALPDSRILVCAPSNSAADLVCLRLHESGHLEAGSMVRMNASSRQEETIGDTVKLYCGLGEDIREASHFRIIISTCSSAGMFYQIGLRVGHFTHVIIDEAGQATESECLIPLALVSEVTGQIILAGDPMQLGPVIKSRIALAYGLSMSLLERLMALPIYLRDEKTYGACGNYNPLLITKLTKNYRSHAALLYLPFKLFYHNEFEVCADPAVVNRLLRWEKLPKKDFPLIFHGVRGTEMREGSNPSWFNPSEAVQVMRYSCILAKHVTTSVSARDIGVITPYRKQVEKIRTLLRTVDLMDIKVGSVEEFQGQEFLVIIISMVRSSEDSLYNDTRTLLGFLCNPKRFNVATTRAKALMIVLGNPHILMKDPCACALLEYSIVNGAYTGCNLPPALESLQQCD</sequence>
<keyword evidence="19" id="KW-1185">Reference proteome</keyword>
<evidence type="ECO:0000256" key="2">
    <source>
        <dbReference type="ARBA" id="ARBA00005601"/>
    </source>
</evidence>
<evidence type="ECO:0000256" key="12">
    <source>
        <dbReference type="ARBA" id="ARBA00066260"/>
    </source>
</evidence>
<evidence type="ECO:0000313" key="18">
    <source>
        <dbReference type="EMBL" id="KAG9490103.1"/>
    </source>
</evidence>
<dbReference type="CDD" id="cd18808">
    <property type="entry name" value="SF1_C_Upf1"/>
    <property type="match status" value="1"/>
</dbReference>
<comment type="function">
    <text evidence="11">ATP-dependent RNA helicase required during spermatogenesis to repress transposable elements and prevent their mobilization, which is essential for germline integrity. Acts via the piRNA metabolic process, which mediates the repression of transposable elements during meiosis by forming complexes composed of piRNAs and Piwi proteins and governs the methylation and subsequent repression of transposons. Involved in the primary piRNA metabolic process. Specifically binds to piRNA precursors and promotes the generation of intermediate piRNA processing fragments that are subsequently loaded to Piwi proteins. Acts via its ATP-dependent RNA helicase activity: displays 5'-3' RNA unwinding activity and probably mediates unwinding and funneling of single-stranded piRNA precursor transcripts to the endonuclease that catalyzes the first cleavage step of piRNA processing to generate piRNA intermediate fragments that are subsequently loaded to Piwi proteins.</text>
</comment>
<evidence type="ECO:0000259" key="17">
    <source>
        <dbReference type="Pfam" id="PF21634"/>
    </source>
</evidence>
<dbReference type="EC" id="3.6.4.13" evidence="3"/>
<dbReference type="AlphaFoldDB" id="A0A8J6FL48"/>
<evidence type="ECO:0000256" key="1">
    <source>
        <dbReference type="ARBA" id="ARBA00004496"/>
    </source>
</evidence>
<dbReference type="InterPro" id="IPR047187">
    <property type="entry name" value="SF1_C_Upf1"/>
</dbReference>
<evidence type="ECO:0000256" key="10">
    <source>
        <dbReference type="ARBA" id="ARBA00047984"/>
    </source>
</evidence>
<dbReference type="GO" id="GO:0005524">
    <property type="term" value="F:ATP binding"/>
    <property type="evidence" value="ECO:0007669"/>
    <property type="project" value="UniProtKB-KW"/>
</dbReference>
<feature type="domain" description="DNA2/NAM7 helicase helicase" evidence="15">
    <location>
        <begin position="922"/>
        <end position="991"/>
    </location>
</feature>
<organism evidence="18 19">
    <name type="scientific">Eleutherodactylus coqui</name>
    <name type="common">Puerto Rican coqui</name>
    <dbReference type="NCBI Taxonomy" id="57060"/>
    <lineage>
        <taxon>Eukaryota</taxon>
        <taxon>Metazoa</taxon>
        <taxon>Chordata</taxon>
        <taxon>Craniata</taxon>
        <taxon>Vertebrata</taxon>
        <taxon>Euteleostomi</taxon>
        <taxon>Amphibia</taxon>
        <taxon>Batrachia</taxon>
        <taxon>Anura</taxon>
        <taxon>Neobatrachia</taxon>
        <taxon>Hyloidea</taxon>
        <taxon>Eleutherodactylidae</taxon>
        <taxon>Eleutherodactylinae</taxon>
        <taxon>Eleutherodactylus</taxon>
        <taxon>Eleutherodactylus</taxon>
    </lineage>
</organism>
<dbReference type="FunFam" id="3.40.50.300:FF:000999">
    <property type="entry name" value="Mov10 like RISC complex RNA helicase 1"/>
    <property type="match status" value="1"/>
</dbReference>
<dbReference type="GO" id="GO:0005737">
    <property type="term" value="C:cytoplasm"/>
    <property type="evidence" value="ECO:0007669"/>
    <property type="project" value="UniProtKB-SubCell"/>
</dbReference>
<evidence type="ECO:0000256" key="9">
    <source>
        <dbReference type="ARBA" id="ARBA00022840"/>
    </source>
</evidence>
<keyword evidence="9" id="KW-0067">ATP-binding</keyword>
<keyword evidence="4" id="KW-0217">Developmental protein</keyword>
<dbReference type="GO" id="GO:0007283">
    <property type="term" value="P:spermatogenesis"/>
    <property type="evidence" value="ECO:0007669"/>
    <property type="project" value="UniProtKB-ARBA"/>
</dbReference>
<evidence type="ECO:0000256" key="14">
    <source>
        <dbReference type="SAM" id="MobiDB-lite"/>
    </source>
</evidence>
<feature type="region of interest" description="Disordered" evidence="14">
    <location>
        <begin position="30"/>
        <end position="49"/>
    </location>
</feature>
<reference evidence="18" key="1">
    <citation type="thesis" date="2020" institute="ProQuest LLC" country="789 East Eisenhower Parkway, Ann Arbor, MI, USA">
        <title>Comparative Genomics and Chromosome Evolution.</title>
        <authorList>
            <person name="Mudd A.B."/>
        </authorList>
    </citation>
    <scope>NUCLEOTIDE SEQUENCE</scope>
    <source>
        <strain evidence="18">HN-11 Male</strain>
        <tissue evidence="18">Kidney and liver</tissue>
    </source>
</reference>
<evidence type="ECO:0000256" key="5">
    <source>
        <dbReference type="ARBA" id="ARBA00022490"/>
    </source>
</evidence>
<dbReference type="InterPro" id="IPR027417">
    <property type="entry name" value="P-loop_NTPase"/>
</dbReference>
<keyword evidence="8" id="KW-0347">Helicase</keyword>
<dbReference type="FunFam" id="3.40.50.300:FF:000864">
    <property type="entry name" value="Mov10-like RISC complex RNA helicase 1"/>
    <property type="match status" value="1"/>
</dbReference>
<name>A0A8J6FL48_ELECQ</name>
<gene>
    <name evidence="18" type="ORF">GDO78_005800</name>
</gene>
<evidence type="ECO:0000313" key="19">
    <source>
        <dbReference type="Proteomes" id="UP000770717"/>
    </source>
</evidence>
<evidence type="ECO:0000256" key="11">
    <source>
        <dbReference type="ARBA" id="ARBA00054623"/>
    </source>
</evidence>
<dbReference type="InterPro" id="IPR041677">
    <property type="entry name" value="DNA2/NAM7_AAA_11"/>
</dbReference>
<feature type="domain" description="DNA2/NAM7 helicase-like C-terminal" evidence="16">
    <location>
        <begin position="1027"/>
        <end position="1215"/>
    </location>
</feature>
<feature type="domain" description="Helicase MOV-10-like beta-barrel" evidence="17">
    <location>
        <begin position="636"/>
        <end position="705"/>
    </location>
</feature>
<dbReference type="InterPro" id="IPR041679">
    <property type="entry name" value="DNA2/NAM7-like_C"/>
</dbReference>
<dbReference type="Gene3D" id="3.40.50.300">
    <property type="entry name" value="P-loop containing nucleotide triphosphate hydrolases"/>
    <property type="match status" value="2"/>
</dbReference>
<comment type="caution">
    <text evidence="18">The sequence shown here is derived from an EMBL/GenBank/DDBJ whole genome shotgun (WGS) entry which is preliminary data.</text>
</comment>
<dbReference type="Pfam" id="PF13086">
    <property type="entry name" value="AAA_11"/>
    <property type="match status" value="2"/>
</dbReference>
<evidence type="ECO:0000259" key="16">
    <source>
        <dbReference type="Pfam" id="PF13087"/>
    </source>
</evidence>
<feature type="region of interest" description="Disordered" evidence="14">
    <location>
        <begin position="755"/>
        <end position="774"/>
    </location>
</feature>
<evidence type="ECO:0000256" key="8">
    <source>
        <dbReference type="ARBA" id="ARBA00022806"/>
    </source>
</evidence>
<dbReference type="GO" id="GO:0003724">
    <property type="term" value="F:RNA helicase activity"/>
    <property type="evidence" value="ECO:0007669"/>
    <property type="project" value="UniProtKB-EC"/>
</dbReference>
<evidence type="ECO:0000256" key="3">
    <source>
        <dbReference type="ARBA" id="ARBA00012552"/>
    </source>
</evidence>
<comment type="subunit">
    <text evidence="12">Interacts with PIWIL1. Interacts with PIWIL2. Interacts with PIWIL4. Interacts with HSPA2. Interacts with PLD6.</text>
</comment>
<evidence type="ECO:0000256" key="7">
    <source>
        <dbReference type="ARBA" id="ARBA00022801"/>
    </source>
</evidence>